<comment type="pathway">
    <text evidence="1">Cofactor biosynthesis; adenosylcobalamin biosynthesis.</text>
</comment>
<dbReference type="InterPro" id="IPR051810">
    <property type="entry name" value="Precorrin_MeTrfase"/>
</dbReference>
<dbReference type="Gene3D" id="3.30.950.10">
    <property type="entry name" value="Methyltransferase, Cobalt-precorrin-4 Transmethylase, Domain 2"/>
    <property type="match status" value="1"/>
</dbReference>
<evidence type="ECO:0000259" key="6">
    <source>
        <dbReference type="Pfam" id="PF00590"/>
    </source>
</evidence>
<organism evidence="7 8">
    <name type="scientific">Methanoliparum thermophilum</name>
    <dbReference type="NCBI Taxonomy" id="2491083"/>
    <lineage>
        <taxon>Archaea</taxon>
        <taxon>Methanobacteriati</taxon>
        <taxon>Methanobacteriota</taxon>
        <taxon>Candidatus Methanoliparia</taxon>
        <taxon>Candidatus Methanoliparales</taxon>
        <taxon>Candidatus Methanoliparaceae</taxon>
        <taxon>Candidatus Methanoliparum</taxon>
    </lineage>
</organism>
<evidence type="ECO:0000256" key="1">
    <source>
        <dbReference type="ARBA" id="ARBA00004953"/>
    </source>
</evidence>
<sequence>MQSQDKKGKLYIIGIGPGDQELLTLKALKALKESEYIIGHNRYIKLIEGIETDAKKISKGMGKEIERTNMAFELAKNNTVSLISGGDPAIYGLLGLVIELIMKNNNDIDYEVIPGISAFSVANIRLGCPISNDFAVISLSDLLIPWEVIKKRIKHAVSGDFVISIYNPSSRGRVNRLKEAIDVLKEYRLDCWVGIVKNATRSNEEHIICRCRDLDKYIDFVDMSTILIVGNSETKYNDMLITPRGYKL</sequence>
<dbReference type="NCBIfam" id="TIGR01466">
    <property type="entry name" value="cobJ_cbiH"/>
    <property type="match status" value="1"/>
</dbReference>
<dbReference type="UniPathway" id="UPA00148"/>
<dbReference type="GO" id="GO:0009236">
    <property type="term" value="P:cobalamin biosynthetic process"/>
    <property type="evidence" value="ECO:0007669"/>
    <property type="project" value="UniProtKB-UniPathway"/>
</dbReference>
<protein>
    <submittedName>
        <fullName evidence="7">Precorrin-3B C(17)-methyltransferase</fullName>
        <ecNumber evidence="7">2.1.1.131</ecNumber>
    </submittedName>
</protein>
<dbReference type="Pfam" id="PF00590">
    <property type="entry name" value="TP_methylase"/>
    <property type="match status" value="1"/>
</dbReference>
<dbReference type="Gene3D" id="3.40.1010.10">
    <property type="entry name" value="Cobalt-precorrin-4 Transmethylase, Domain 1"/>
    <property type="match status" value="1"/>
</dbReference>
<dbReference type="InterPro" id="IPR000878">
    <property type="entry name" value="4pyrrol_Mease"/>
</dbReference>
<evidence type="ECO:0000313" key="7">
    <source>
        <dbReference type="EMBL" id="RZN65053.1"/>
    </source>
</evidence>
<dbReference type="EMBL" id="RXIF01000004">
    <property type="protein sequence ID" value="RZN65053.1"/>
    <property type="molecule type" value="Genomic_DNA"/>
</dbReference>
<comment type="caution">
    <text evidence="7">The sequence shown here is derived from an EMBL/GenBank/DDBJ whole genome shotgun (WGS) entry which is preliminary data.</text>
</comment>
<keyword evidence="5" id="KW-0949">S-adenosyl-L-methionine</keyword>
<dbReference type="AlphaFoldDB" id="A0A520KT02"/>
<gene>
    <name evidence="7" type="primary">cobJ</name>
    <name evidence="7" type="ORF">EF806_03155</name>
</gene>
<dbReference type="PANTHER" id="PTHR47036">
    <property type="entry name" value="COBALT-FACTOR III C(17)-METHYLTRANSFERASE-RELATED"/>
    <property type="match status" value="1"/>
</dbReference>
<keyword evidence="3 7" id="KW-0489">Methyltransferase</keyword>
<evidence type="ECO:0000256" key="2">
    <source>
        <dbReference type="ARBA" id="ARBA00022573"/>
    </source>
</evidence>
<accession>A0A520KT02</accession>
<dbReference type="Proteomes" id="UP000317158">
    <property type="component" value="Unassembled WGS sequence"/>
</dbReference>
<dbReference type="SUPFAM" id="SSF53790">
    <property type="entry name" value="Tetrapyrrole methylase"/>
    <property type="match status" value="1"/>
</dbReference>
<dbReference type="GO" id="GO:0030789">
    <property type="term" value="F:precorrin-3B C17-methyltransferase activity"/>
    <property type="evidence" value="ECO:0007669"/>
    <property type="project" value="UniProtKB-EC"/>
</dbReference>
<name>A0A520KT02_METT2</name>
<keyword evidence="4 7" id="KW-0808">Transferase</keyword>
<keyword evidence="2" id="KW-0169">Cobalamin biosynthesis</keyword>
<reference evidence="7 8" key="1">
    <citation type="journal article" date="2019" name="Nat. Microbiol.">
        <title>Wide diversity of methane and short-chain alkane metabolisms in uncultured archaea.</title>
        <authorList>
            <person name="Borrel G."/>
            <person name="Adam P.S."/>
            <person name="McKay L.J."/>
            <person name="Chen L.X."/>
            <person name="Sierra-Garcia I.N."/>
            <person name="Sieber C.M."/>
            <person name="Letourneur Q."/>
            <person name="Ghozlane A."/>
            <person name="Andersen G.L."/>
            <person name="Li W.J."/>
            <person name="Hallam S.J."/>
            <person name="Muyzer G."/>
            <person name="de Oliveira V.M."/>
            <person name="Inskeep W.P."/>
            <person name="Banfield J.F."/>
            <person name="Gribaldo S."/>
        </authorList>
    </citation>
    <scope>NUCLEOTIDE SEQUENCE [LARGE SCALE GENOMIC DNA]</scope>
    <source>
        <strain evidence="7">NM1a</strain>
    </source>
</reference>
<evidence type="ECO:0000256" key="5">
    <source>
        <dbReference type="ARBA" id="ARBA00022691"/>
    </source>
</evidence>
<feature type="domain" description="Tetrapyrrole methylase" evidence="6">
    <location>
        <begin position="9"/>
        <end position="214"/>
    </location>
</feature>
<dbReference type="InterPro" id="IPR006363">
    <property type="entry name" value="Cbl_synth_CobJ/CibH_dom"/>
</dbReference>
<dbReference type="InterPro" id="IPR014777">
    <property type="entry name" value="4pyrrole_Mease_sub1"/>
</dbReference>
<evidence type="ECO:0000256" key="3">
    <source>
        <dbReference type="ARBA" id="ARBA00022603"/>
    </source>
</evidence>
<dbReference type="EC" id="2.1.1.131" evidence="7"/>
<dbReference type="InterPro" id="IPR014776">
    <property type="entry name" value="4pyrrole_Mease_sub2"/>
</dbReference>
<proteinExistence type="predicted"/>
<dbReference type="GO" id="GO:0032259">
    <property type="term" value="P:methylation"/>
    <property type="evidence" value="ECO:0007669"/>
    <property type="project" value="UniProtKB-KW"/>
</dbReference>
<evidence type="ECO:0000256" key="4">
    <source>
        <dbReference type="ARBA" id="ARBA00022679"/>
    </source>
</evidence>
<dbReference type="InterPro" id="IPR035996">
    <property type="entry name" value="4pyrrol_Methylase_sf"/>
</dbReference>
<dbReference type="PANTHER" id="PTHR47036:SF1">
    <property type="entry name" value="COBALT-FACTOR III C(17)-METHYLTRANSFERASE-RELATED"/>
    <property type="match status" value="1"/>
</dbReference>
<dbReference type="CDD" id="cd11646">
    <property type="entry name" value="Precorrin_3B_C17_MT"/>
    <property type="match status" value="1"/>
</dbReference>
<evidence type="ECO:0000313" key="8">
    <source>
        <dbReference type="Proteomes" id="UP000317158"/>
    </source>
</evidence>